<name>A0A1F4NSX4_UNCK3</name>
<dbReference type="STRING" id="1798535.A2V68_02700"/>
<proteinExistence type="predicted"/>
<protein>
    <submittedName>
        <fullName evidence="1">Uncharacterized protein</fullName>
    </submittedName>
</protein>
<evidence type="ECO:0000313" key="1">
    <source>
        <dbReference type="EMBL" id="OGB74500.1"/>
    </source>
</evidence>
<dbReference type="Proteomes" id="UP000176651">
    <property type="component" value="Unassembled WGS sequence"/>
</dbReference>
<reference evidence="1 2" key="1">
    <citation type="journal article" date="2016" name="Nat. Commun.">
        <title>Thousands of microbial genomes shed light on interconnected biogeochemical processes in an aquifer system.</title>
        <authorList>
            <person name="Anantharaman K."/>
            <person name="Brown C.T."/>
            <person name="Hug L.A."/>
            <person name="Sharon I."/>
            <person name="Castelle C.J."/>
            <person name="Probst A.J."/>
            <person name="Thomas B.C."/>
            <person name="Singh A."/>
            <person name="Wilkins M.J."/>
            <person name="Karaoz U."/>
            <person name="Brodie E.L."/>
            <person name="Williams K.H."/>
            <person name="Hubbard S.S."/>
            <person name="Banfield J.F."/>
        </authorList>
    </citation>
    <scope>NUCLEOTIDE SEQUENCE [LARGE SCALE GENOMIC DNA]</scope>
</reference>
<organism evidence="1 2">
    <name type="scientific">candidate division Kazan bacterium RBG_13_50_9</name>
    <dbReference type="NCBI Taxonomy" id="1798535"/>
    <lineage>
        <taxon>Bacteria</taxon>
        <taxon>Bacteria division Kazan-3B-28</taxon>
    </lineage>
</organism>
<accession>A0A1F4NSX4</accession>
<comment type="caution">
    <text evidence="1">The sequence shown here is derived from an EMBL/GenBank/DDBJ whole genome shotgun (WGS) entry which is preliminary data.</text>
</comment>
<dbReference type="AlphaFoldDB" id="A0A1F4NSX4"/>
<sequence>MKSKTELLFEAYLRQCKITYKYEPFSGSKNPDYLFKHHGKTILVEIKELEETPLDRATNTSLAKGGGTFSLDPGELYRILRRRIDAACRQLKPHGAKVDYCLVILGNKAGYDLDLDSVFYAMYGDLYLSIPFDIQGVGSMAKAESRMKATGSLRKHHPSNKQMYSPHTYLGGVGLIKRFNGRSYYEGKFYEKVLRGVNTKEWDAHTMLKFLKKKWLQHKKELPKLYKDPKKVFYKVEIISNPLSSRPIPKGIFTARWDYVRFPQIIYE</sequence>
<gene>
    <name evidence="1" type="ORF">A2V68_02700</name>
</gene>
<evidence type="ECO:0000313" key="2">
    <source>
        <dbReference type="Proteomes" id="UP000176651"/>
    </source>
</evidence>
<dbReference type="EMBL" id="META01000001">
    <property type="protein sequence ID" value="OGB74500.1"/>
    <property type="molecule type" value="Genomic_DNA"/>
</dbReference>